<keyword evidence="2" id="KW-1185">Reference proteome</keyword>
<dbReference type="Proteomes" id="UP000324222">
    <property type="component" value="Unassembled WGS sequence"/>
</dbReference>
<dbReference type="AlphaFoldDB" id="A0A5B7HGU8"/>
<sequence length="60" mass="6678">MVENERPGVCVFLKWHVCVCDDVRVFGISGRRRIVFEEWLATTTTADSPLDTVGAALRPG</sequence>
<evidence type="ECO:0000313" key="2">
    <source>
        <dbReference type="Proteomes" id="UP000324222"/>
    </source>
</evidence>
<proteinExistence type="predicted"/>
<accession>A0A5B7HGU8</accession>
<gene>
    <name evidence="1" type="ORF">E2C01_062964</name>
</gene>
<protein>
    <submittedName>
        <fullName evidence="1">Uncharacterized protein</fullName>
    </submittedName>
</protein>
<comment type="caution">
    <text evidence="1">The sequence shown here is derived from an EMBL/GenBank/DDBJ whole genome shotgun (WGS) entry which is preliminary data.</text>
</comment>
<dbReference type="EMBL" id="VSRR010028325">
    <property type="protein sequence ID" value="MPC68755.1"/>
    <property type="molecule type" value="Genomic_DNA"/>
</dbReference>
<evidence type="ECO:0000313" key="1">
    <source>
        <dbReference type="EMBL" id="MPC68755.1"/>
    </source>
</evidence>
<organism evidence="1 2">
    <name type="scientific">Portunus trituberculatus</name>
    <name type="common">Swimming crab</name>
    <name type="synonym">Neptunus trituberculatus</name>
    <dbReference type="NCBI Taxonomy" id="210409"/>
    <lineage>
        <taxon>Eukaryota</taxon>
        <taxon>Metazoa</taxon>
        <taxon>Ecdysozoa</taxon>
        <taxon>Arthropoda</taxon>
        <taxon>Crustacea</taxon>
        <taxon>Multicrustacea</taxon>
        <taxon>Malacostraca</taxon>
        <taxon>Eumalacostraca</taxon>
        <taxon>Eucarida</taxon>
        <taxon>Decapoda</taxon>
        <taxon>Pleocyemata</taxon>
        <taxon>Brachyura</taxon>
        <taxon>Eubrachyura</taxon>
        <taxon>Portunoidea</taxon>
        <taxon>Portunidae</taxon>
        <taxon>Portuninae</taxon>
        <taxon>Portunus</taxon>
    </lineage>
</organism>
<reference evidence="1 2" key="1">
    <citation type="submission" date="2019-05" db="EMBL/GenBank/DDBJ databases">
        <title>Another draft genome of Portunus trituberculatus and its Hox gene families provides insights of decapod evolution.</title>
        <authorList>
            <person name="Jeong J.-H."/>
            <person name="Song I."/>
            <person name="Kim S."/>
            <person name="Choi T."/>
            <person name="Kim D."/>
            <person name="Ryu S."/>
            <person name="Kim W."/>
        </authorList>
    </citation>
    <scope>NUCLEOTIDE SEQUENCE [LARGE SCALE GENOMIC DNA]</scope>
    <source>
        <tissue evidence="1">Muscle</tissue>
    </source>
</reference>
<name>A0A5B7HGU8_PORTR</name>